<proteinExistence type="inferred from homology"/>
<evidence type="ECO:0000313" key="12">
    <source>
        <dbReference type="Proteomes" id="UP000770661"/>
    </source>
</evidence>
<feature type="domain" description="Glutaminase EF-hand" evidence="10">
    <location>
        <begin position="487"/>
        <end position="573"/>
    </location>
</feature>
<organism evidence="11 12">
    <name type="scientific">Chionoecetes opilio</name>
    <name type="common">Atlantic snow crab</name>
    <name type="synonym">Cancer opilio</name>
    <dbReference type="NCBI Taxonomy" id="41210"/>
    <lineage>
        <taxon>Eukaryota</taxon>
        <taxon>Metazoa</taxon>
        <taxon>Ecdysozoa</taxon>
        <taxon>Arthropoda</taxon>
        <taxon>Crustacea</taxon>
        <taxon>Multicrustacea</taxon>
        <taxon>Malacostraca</taxon>
        <taxon>Eumalacostraca</taxon>
        <taxon>Eucarida</taxon>
        <taxon>Decapoda</taxon>
        <taxon>Pleocyemata</taxon>
        <taxon>Brachyura</taxon>
        <taxon>Eubrachyura</taxon>
        <taxon>Majoidea</taxon>
        <taxon>Majidae</taxon>
        <taxon>Chionoecetes</taxon>
    </lineage>
</organism>
<comment type="subunit">
    <text evidence="2">Homotetramer.</text>
</comment>
<feature type="compositionally biased region" description="Acidic residues" evidence="9">
    <location>
        <begin position="336"/>
        <end position="346"/>
    </location>
</feature>
<feature type="compositionally biased region" description="Basic and acidic residues" evidence="9">
    <location>
        <begin position="19"/>
        <end position="67"/>
    </location>
</feature>
<dbReference type="Pfam" id="PF17959">
    <property type="entry name" value="EF-hand_14"/>
    <property type="match status" value="1"/>
</dbReference>
<feature type="compositionally biased region" description="Basic and acidic residues" evidence="9">
    <location>
        <begin position="243"/>
        <end position="262"/>
    </location>
</feature>
<evidence type="ECO:0000256" key="3">
    <source>
        <dbReference type="ARBA" id="ARBA00012918"/>
    </source>
</evidence>
<dbReference type="PROSITE" id="PS50088">
    <property type="entry name" value="ANK_REPEAT"/>
    <property type="match status" value="1"/>
</dbReference>
<feature type="compositionally biased region" description="Polar residues" evidence="9">
    <location>
        <begin position="77"/>
        <end position="87"/>
    </location>
</feature>
<dbReference type="InterPro" id="IPR015868">
    <property type="entry name" value="Glutaminase"/>
</dbReference>
<dbReference type="Proteomes" id="UP000770661">
    <property type="component" value="Unassembled WGS sequence"/>
</dbReference>
<comment type="similarity">
    <text evidence="1">Belongs to the glutaminase family.</text>
</comment>
<dbReference type="Gene3D" id="3.40.710.10">
    <property type="entry name" value="DD-peptidase/beta-lactamase superfamily"/>
    <property type="match status" value="2"/>
</dbReference>
<feature type="region of interest" description="Disordered" evidence="9">
    <location>
        <begin position="374"/>
        <end position="428"/>
    </location>
</feature>
<evidence type="ECO:0000256" key="8">
    <source>
        <dbReference type="PROSITE-ProRule" id="PRU00023"/>
    </source>
</evidence>
<dbReference type="SMART" id="SM00248">
    <property type="entry name" value="ANK"/>
    <property type="match status" value="2"/>
</dbReference>
<evidence type="ECO:0000256" key="2">
    <source>
        <dbReference type="ARBA" id="ARBA00011881"/>
    </source>
</evidence>
<evidence type="ECO:0000259" key="10">
    <source>
        <dbReference type="Pfam" id="PF17959"/>
    </source>
</evidence>
<keyword evidence="4" id="KW-0677">Repeat</keyword>
<dbReference type="GO" id="GO:0004359">
    <property type="term" value="F:glutaminase activity"/>
    <property type="evidence" value="ECO:0007669"/>
    <property type="project" value="UniProtKB-EC"/>
</dbReference>
<dbReference type="SUPFAM" id="SSF48403">
    <property type="entry name" value="Ankyrin repeat"/>
    <property type="match status" value="1"/>
</dbReference>
<dbReference type="GO" id="GO:0006543">
    <property type="term" value="P:L-glutamine catabolic process"/>
    <property type="evidence" value="ECO:0007669"/>
    <property type="project" value="TreeGrafter"/>
</dbReference>
<feature type="compositionally biased region" description="Basic and acidic residues" evidence="9">
    <location>
        <begin position="291"/>
        <end position="313"/>
    </location>
</feature>
<feature type="region of interest" description="Disordered" evidence="9">
    <location>
        <begin position="170"/>
        <end position="349"/>
    </location>
</feature>
<gene>
    <name evidence="11" type="primary">GLS2</name>
    <name evidence="11" type="ORF">GWK47_002771</name>
</gene>
<protein>
    <recommendedName>
        <fullName evidence="3">glutaminase</fullName>
        <ecNumber evidence="3">3.5.1.2</ecNumber>
    </recommendedName>
</protein>
<dbReference type="GO" id="GO:0006537">
    <property type="term" value="P:glutamate biosynthetic process"/>
    <property type="evidence" value="ECO:0007669"/>
    <property type="project" value="TreeGrafter"/>
</dbReference>
<evidence type="ECO:0000256" key="4">
    <source>
        <dbReference type="ARBA" id="ARBA00022737"/>
    </source>
</evidence>
<feature type="compositionally biased region" description="Basic and acidic residues" evidence="9">
    <location>
        <begin position="170"/>
        <end position="184"/>
    </location>
</feature>
<feature type="compositionally biased region" description="Polar residues" evidence="9">
    <location>
        <begin position="187"/>
        <end position="196"/>
    </location>
</feature>
<feature type="compositionally biased region" description="Acidic residues" evidence="9">
    <location>
        <begin position="407"/>
        <end position="420"/>
    </location>
</feature>
<dbReference type="Gene3D" id="1.10.238.210">
    <property type="match status" value="1"/>
</dbReference>
<dbReference type="InterPro" id="IPR012338">
    <property type="entry name" value="Beta-lactam/transpept-like"/>
</dbReference>
<dbReference type="InterPro" id="IPR041541">
    <property type="entry name" value="Glutaminase_EF-hand"/>
</dbReference>
<keyword evidence="5" id="KW-0378">Hydrolase</keyword>
<comment type="caution">
    <text evidence="11">The sequence shown here is derived from an EMBL/GenBank/DDBJ whole genome shotgun (WGS) entry which is preliminary data.</text>
</comment>
<dbReference type="Gene3D" id="1.25.40.20">
    <property type="entry name" value="Ankyrin repeat-containing domain"/>
    <property type="match status" value="1"/>
</dbReference>
<name>A0A8J4XKX8_CHIOP</name>
<dbReference type="Pfam" id="PF12796">
    <property type="entry name" value="Ank_2"/>
    <property type="match status" value="1"/>
</dbReference>
<comment type="catalytic activity">
    <reaction evidence="7">
        <text>L-glutamine + H2O = L-glutamate + NH4(+)</text>
        <dbReference type="Rhea" id="RHEA:15889"/>
        <dbReference type="ChEBI" id="CHEBI:15377"/>
        <dbReference type="ChEBI" id="CHEBI:28938"/>
        <dbReference type="ChEBI" id="CHEBI:29985"/>
        <dbReference type="ChEBI" id="CHEBI:58359"/>
        <dbReference type="EC" id="3.5.1.2"/>
    </reaction>
</comment>
<feature type="repeat" description="ANK" evidence="8">
    <location>
        <begin position="1005"/>
        <end position="1028"/>
    </location>
</feature>
<evidence type="ECO:0000256" key="1">
    <source>
        <dbReference type="ARBA" id="ARBA00011076"/>
    </source>
</evidence>
<dbReference type="Pfam" id="PF04960">
    <property type="entry name" value="Glutaminase"/>
    <property type="match status" value="2"/>
</dbReference>
<dbReference type="PROSITE" id="PS50297">
    <property type="entry name" value="ANK_REP_REGION"/>
    <property type="match status" value="1"/>
</dbReference>
<feature type="compositionally biased region" description="Polar residues" evidence="9">
    <location>
        <begin position="233"/>
        <end position="242"/>
    </location>
</feature>
<feature type="compositionally biased region" description="Basic residues" evidence="9">
    <location>
        <begin position="314"/>
        <end position="330"/>
    </location>
</feature>
<reference evidence="11" key="1">
    <citation type="submission" date="2020-07" db="EMBL/GenBank/DDBJ databases">
        <title>The High-quality genome of the commercially important snow crab, Chionoecetes opilio.</title>
        <authorList>
            <person name="Jeong J.-H."/>
            <person name="Ryu S."/>
        </authorList>
    </citation>
    <scope>NUCLEOTIDE SEQUENCE</scope>
    <source>
        <strain evidence="11">MADBK_172401_WGS</strain>
        <tissue evidence="11">Digestive gland</tissue>
    </source>
</reference>
<dbReference type="PANTHER" id="PTHR12544:SF29">
    <property type="entry name" value="GLUTAMINASE"/>
    <property type="match status" value="1"/>
</dbReference>
<evidence type="ECO:0000256" key="9">
    <source>
        <dbReference type="SAM" id="MobiDB-lite"/>
    </source>
</evidence>
<dbReference type="EMBL" id="JACEEZ010025183">
    <property type="protein sequence ID" value="KAG0703714.1"/>
    <property type="molecule type" value="Genomic_DNA"/>
</dbReference>
<dbReference type="InterPro" id="IPR002110">
    <property type="entry name" value="Ankyrin_rpt"/>
</dbReference>
<evidence type="ECO:0000256" key="7">
    <source>
        <dbReference type="ARBA" id="ARBA00049534"/>
    </source>
</evidence>
<sequence>MSAANRPAKAEVNKVATQGKDRTDTRQIKVQNKTKDSISGRDKTMDVKKAKGKAKTETKQEQFKTETKQGQFKTETRQGQDNVSQGGSPDIKGVQVEDVTISAEQITDITCDKDIVQGKNDVSGEARGRNIDLSDAQIKNKDSAVYVKDVSVMHKTTGERNEKVISEIREVTDPIHDKPLKDLLHNNIGQVNNPDPVNNADMRQADSKTGDDEQISQQRDQMEQEGITKITEEQNQQSNIKVNKTEARKEKPANNGTERSDPTKQTNQTDNTVETDQTDKKIMMEDSSGNDDNRKENGIPRHKEGIHMQSEHSPKHKTDKKTRSRHRRSETRRQQDEDDDESDDMDSENHLAMDNALVRHLLPHMSPALLPKALQQKNKAHDDSSSSSEDEPVQPKKVSLNVIKESEGEDSAEASDDDEPPAQPPSTKFARRQSFHHFPAPPIDSQSKNAEKVRALLQAVEEEELEKISKKLGEKADLVKQHIGHVEKRLFEMFGDDKKKTININKFLMGLTAAGMRPSDPRLKQTRDNLKKLQENMGSEFISLDIDYDTFMGLISENLEIVVKAFSAGFVIPDFQGFCKQIEDIYNKCYANHSGKPAQYIPQLSRFDSKSWGVSVCTVDGQRFSIGDVDAPFSIQSCSVTSFSWRPDPSKPLTYAIGLAVNGTEYMHKYVGMEPSGRYFNDLVLDYSRQTDRQTPKSSSQPLVYAVAVGLLGSEKVHSYVGMEPSGRYHNALCLDYATLSLSPTDKPHNPMINAGAMMTAAIIKPELSAADRFDFIFKVYKRLVGDEYLGFNNSVFLSERECADRNFALAYFMRENKCFPENHKLHESLDFYFQLCSLEITAESGAVMAATLANGGLNPLTGDPVLTVDAIRNTLTLMHSCGMYNYSGQFAFHVGLPAKSGVSGCVLLVIPNTMGICLWSPPLDANGNSCRGVQFCMEMVSRFNFHNFDNLRGFAKSKEDPRTAKTESKAQILFDLLFSAAAGDMSALKRHSLAGTDMQAKDYDGRTALHVATSEGHHEIVDLLVNNCNVDPLPKDRWERTPLDDAESFDHPDCAKLITECCKRRDISLPISYKTYMEHTKQPNRPTQSVNSS</sequence>
<keyword evidence="6 8" id="KW-0040">ANK repeat</keyword>
<evidence type="ECO:0000256" key="6">
    <source>
        <dbReference type="ARBA" id="ARBA00023043"/>
    </source>
</evidence>
<evidence type="ECO:0000256" key="5">
    <source>
        <dbReference type="ARBA" id="ARBA00022801"/>
    </source>
</evidence>
<feature type="region of interest" description="Disordered" evidence="9">
    <location>
        <begin position="1"/>
        <end position="94"/>
    </location>
</feature>
<dbReference type="EC" id="3.5.1.2" evidence="3"/>
<evidence type="ECO:0000313" key="11">
    <source>
        <dbReference type="EMBL" id="KAG0703714.1"/>
    </source>
</evidence>
<keyword evidence="12" id="KW-1185">Reference proteome</keyword>
<dbReference type="SUPFAM" id="SSF56601">
    <property type="entry name" value="beta-lactamase/transpeptidase-like"/>
    <property type="match status" value="2"/>
</dbReference>
<feature type="compositionally biased region" description="Polar residues" evidence="9">
    <location>
        <begin position="263"/>
        <end position="275"/>
    </location>
</feature>
<dbReference type="InterPro" id="IPR036770">
    <property type="entry name" value="Ankyrin_rpt-contain_sf"/>
</dbReference>
<dbReference type="AlphaFoldDB" id="A0A8J4XKX8"/>
<dbReference type="PANTHER" id="PTHR12544">
    <property type="entry name" value="GLUTAMINASE"/>
    <property type="match status" value="1"/>
</dbReference>
<dbReference type="OrthoDB" id="9995210at2759"/>
<dbReference type="FunFam" id="1.25.40.20:FF:000069">
    <property type="entry name" value="Glutaminase, isoform E"/>
    <property type="match status" value="1"/>
</dbReference>
<accession>A0A8J4XKX8</accession>